<organism evidence="1 2">
    <name type="scientific">Bradyrhizobium retamae</name>
    <dbReference type="NCBI Taxonomy" id="1300035"/>
    <lineage>
        <taxon>Bacteria</taxon>
        <taxon>Pseudomonadati</taxon>
        <taxon>Pseudomonadota</taxon>
        <taxon>Alphaproteobacteria</taxon>
        <taxon>Hyphomicrobiales</taxon>
        <taxon>Nitrobacteraceae</taxon>
        <taxon>Bradyrhizobium</taxon>
    </lineage>
</organism>
<dbReference type="OrthoDB" id="8255605at2"/>
<dbReference type="AlphaFoldDB" id="A0A0R3MX78"/>
<comment type="caution">
    <text evidence="1">The sequence shown here is derived from an EMBL/GenBank/DDBJ whole genome shotgun (WGS) entry which is preliminary data.</text>
</comment>
<protein>
    <submittedName>
        <fullName evidence="1">Uncharacterized protein</fullName>
    </submittedName>
</protein>
<dbReference type="RefSeq" id="WP_057844135.1">
    <property type="nucleotide sequence ID" value="NZ_LLYA01000153.1"/>
</dbReference>
<dbReference type="EMBL" id="LLYA01000153">
    <property type="protein sequence ID" value="KRR24644.1"/>
    <property type="molecule type" value="Genomic_DNA"/>
</dbReference>
<gene>
    <name evidence="1" type="ORF">CQ13_24880</name>
</gene>
<evidence type="ECO:0000313" key="1">
    <source>
        <dbReference type="EMBL" id="KRR24644.1"/>
    </source>
</evidence>
<proteinExistence type="predicted"/>
<dbReference type="Proteomes" id="UP000052023">
    <property type="component" value="Unassembled WGS sequence"/>
</dbReference>
<keyword evidence="2" id="KW-1185">Reference proteome</keyword>
<evidence type="ECO:0000313" key="2">
    <source>
        <dbReference type="Proteomes" id="UP000052023"/>
    </source>
</evidence>
<accession>A0A0R3MX78</accession>
<reference evidence="1 2" key="1">
    <citation type="submission" date="2014-03" db="EMBL/GenBank/DDBJ databases">
        <title>Bradyrhizobium valentinum sp. nov., isolated from effective nodules of Lupinus mariae-josephae, a lupine endemic of basic-lime soils in Eastern Spain.</title>
        <authorList>
            <person name="Duran D."/>
            <person name="Rey L."/>
            <person name="Navarro A."/>
            <person name="Busquets A."/>
            <person name="Imperial J."/>
            <person name="Ruiz-Argueso T."/>
        </authorList>
    </citation>
    <scope>NUCLEOTIDE SEQUENCE [LARGE SCALE GENOMIC DNA]</scope>
    <source>
        <strain evidence="1 2">Ro19</strain>
    </source>
</reference>
<name>A0A0R3MX78_9BRAD</name>
<sequence length="65" mass="7643">MRDYTYERQVPTAALHKARKAFKEADIKVAMAEYERTQKAFHANHERLKAERLARDAEAARKLKI</sequence>